<dbReference type="EMBL" id="QXGC01000313">
    <property type="protein sequence ID" value="KAE9240902.1"/>
    <property type="molecule type" value="Genomic_DNA"/>
</dbReference>
<reference evidence="2 3" key="1">
    <citation type="submission" date="2018-09" db="EMBL/GenBank/DDBJ databases">
        <title>Genomic investigation of the strawberry pathogen Phytophthora fragariae indicates pathogenicity is determined by transcriptional variation in three key races.</title>
        <authorList>
            <person name="Adams T.M."/>
            <person name="Armitage A.D."/>
            <person name="Sobczyk M.K."/>
            <person name="Bates H.J."/>
            <person name="Dunwell J.M."/>
            <person name="Nellist C.F."/>
            <person name="Harrison R.J."/>
        </authorList>
    </citation>
    <scope>NUCLEOTIDE SEQUENCE [LARGE SCALE GENOMIC DNA]</scope>
    <source>
        <strain evidence="2 3">BC-23</strain>
    </source>
</reference>
<proteinExistence type="predicted"/>
<comment type="caution">
    <text evidence="2">The sequence shown here is derived from an EMBL/GenBank/DDBJ whole genome shotgun (WGS) entry which is preliminary data.</text>
</comment>
<organism evidence="2 3">
    <name type="scientific">Phytophthora fragariae</name>
    <dbReference type="NCBI Taxonomy" id="53985"/>
    <lineage>
        <taxon>Eukaryota</taxon>
        <taxon>Sar</taxon>
        <taxon>Stramenopiles</taxon>
        <taxon>Oomycota</taxon>
        <taxon>Peronosporomycetes</taxon>
        <taxon>Peronosporales</taxon>
        <taxon>Peronosporaceae</taxon>
        <taxon>Phytophthora</taxon>
    </lineage>
</organism>
<evidence type="ECO:0000259" key="1">
    <source>
        <dbReference type="Pfam" id="PF03184"/>
    </source>
</evidence>
<dbReference type="GO" id="GO:0003676">
    <property type="term" value="F:nucleic acid binding"/>
    <property type="evidence" value="ECO:0007669"/>
    <property type="project" value="InterPro"/>
</dbReference>
<dbReference type="Proteomes" id="UP000476176">
    <property type="component" value="Unassembled WGS sequence"/>
</dbReference>
<evidence type="ECO:0000313" key="2">
    <source>
        <dbReference type="EMBL" id="KAE9240902.1"/>
    </source>
</evidence>
<name>A0A6G0PAH2_9STRA</name>
<gene>
    <name evidence="2" type="ORF">PF004_g7310</name>
</gene>
<accession>A0A6G0PAH2</accession>
<protein>
    <recommendedName>
        <fullName evidence="1">DDE-1 domain-containing protein</fullName>
    </recommendedName>
</protein>
<dbReference type="Pfam" id="PF03184">
    <property type="entry name" value="DDE_1"/>
    <property type="match status" value="1"/>
</dbReference>
<sequence length="70" mass="8122">MQVYTNTKGWWNSEFTLDFLKYHFGAREDMAEPILLLLNDFSGHWTNEVVEFANEINVTLMKVPPNATSV</sequence>
<dbReference type="AlphaFoldDB" id="A0A6G0PAH2"/>
<dbReference type="InterPro" id="IPR004875">
    <property type="entry name" value="DDE_SF_endonuclease_dom"/>
</dbReference>
<feature type="domain" description="DDE-1" evidence="1">
    <location>
        <begin position="5"/>
        <end position="69"/>
    </location>
</feature>
<evidence type="ECO:0000313" key="3">
    <source>
        <dbReference type="Proteomes" id="UP000476176"/>
    </source>
</evidence>